<reference evidence="2" key="1">
    <citation type="submission" date="2022-11" db="UniProtKB">
        <authorList>
            <consortium name="WormBaseParasite"/>
        </authorList>
    </citation>
    <scope>IDENTIFICATION</scope>
</reference>
<organism evidence="1 2">
    <name type="scientific">Panagrolaimus sp. ES5</name>
    <dbReference type="NCBI Taxonomy" id="591445"/>
    <lineage>
        <taxon>Eukaryota</taxon>
        <taxon>Metazoa</taxon>
        <taxon>Ecdysozoa</taxon>
        <taxon>Nematoda</taxon>
        <taxon>Chromadorea</taxon>
        <taxon>Rhabditida</taxon>
        <taxon>Tylenchina</taxon>
        <taxon>Panagrolaimomorpha</taxon>
        <taxon>Panagrolaimoidea</taxon>
        <taxon>Panagrolaimidae</taxon>
        <taxon>Panagrolaimus</taxon>
    </lineage>
</organism>
<name>A0AC34F9X8_9BILA</name>
<proteinExistence type="predicted"/>
<dbReference type="WBParaSite" id="ES5_v2.g13836.t1">
    <property type="protein sequence ID" value="ES5_v2.g13836.t1"/>
    <property type="gene ID" value="ES5_v2.g13836"/>
</dbReference>
<sequence length="184" mass="20925">MSVSRSSVANRCRRISLTPSWEQNFSFPSSIIYYISKNPSSSKCYSKLIQSCKYFFEKNPILVAEDLYCQTKICSNKDCDGGGEKCCIEIDINKIKSKIWLTSGLILNCSHVSNYASSLCSKLYRCEMVRLDLCKQHITYDEFKKLAACVRTINLIDTKITYNDGSTVMLETILGLIPNVEEFN</sequence>
<accession>A0AC34F9X8</accession>
<dbReference type="Proteomes" id="UP000887579">
    <property type="component" value="Unplaced"/>
</dbReference>
<protein>
    <submittedName>
        <fullName evidence="2">Uncharacterized protein</fullName>
    </submittedName>
</protein>
<evidence type="ECO:0000313" key="2">
    <source>
        <dbReference type="WBParaSite" id="ES5_v2.g13836.t1"/>
    </source>
</evidence>
<evidence type="ECO:0000313" key="1">
    <source>
        <dbReference type="Proteomes" id="UP000887579"/>
    </source>
</evidence>